<dbReference type="InterPro" id="IPR053184">
    <property type="entry name" value="FeoA-like"/>
</dbReference>
<dbReference type="PANTHER" id="PTHR43151">
    <property type="entry name" value="FEOA FAMILY PROTEIN"/>
    <property type="match status" value="1"/>
</dbReference>
<organism evidence="4 5">
    <name type="scientific">Martelella lutilitoris</name>
    <dbReference type="NCBI Taxonomy" id="2583532"/>
    <lineage>
        <taxon>Bacteria</taxon>
        <taxon>Pseudomonadati</taxon>
        <taxon>Pseudomonadota</taxon>
        <taxon>Alphaproteobacteria</taxon>
        <taxon>Hyphomicrobiales</taxon>
        <taxon>Aurantimonadaceae</taxon>
        <taxon>Martelella</taxon>
    </lineage>
</organism>
<dbReference type="GO" id="GO:0046914">
    <property type="term" value="F:transition metal ion binding"/>
    <property type="evidence" value="ECO:0007669"/>
    <property type="project" value="InterPro"/>
</dbReference>
<evidence type="ECO:0000313" key="4">
    <source>
        <dbReference type="EMBL" id="QQM30776.1"/>
    </source>
</evidence>
<evidence type="ECO:0000256" key="2">
    <source>
        <dbReference type="SAM" id="MobiDB-lite"/>
    </source>
</evidence>
<evidence type="ECO:0000256" key="1">
    <source>
        <dbReference type="ARBA" id="ARBA00023004"/>
    </source>
</evidence>
<dbReference type="KEGG" id="mlut:JET14_00870"/>
<dbReference type="SMART" id="SM00899">
    <property type="entry name" value="FeoA"/>
    <property type="match status" value="1"/>
</dbReference>
<dbReference type="Pfam" id="PF04023">
    <property type="entry name" value="FeoA"/>
    <property type="match status" value="1"/>
</dbReference>
<dbReference type="Proteomes" id="UP000596083">
    <property type="component" value="Chromosome"/>
</dbReference>
<accession>A0A7T7HKC5</accession>
<sequence>MSDLTIGFGSSFALPPAGTRKTEDPLTSRSTRDAFSSRPCPLASADEATWLRVVALKAGDRFRRKLGALGIQPGSNIRIVCRTQGGPLVVALGGVGEARIAIGGGMAARITVVPTEDFCKQGAPRQ</sequence>
<evidence type="ECO:0000313" key="5">
    <source>
        <dbReference type="Proteomes" id="UP000596083"/>
    </source>
</evidence>
<dbReference type="InterPro" id="IPR007167">
    <property type="entry name" value="Fe-transptr_FeoA-like"/>
</dbReference>
<gene>
    <name evidence="4" type="ORF">JET14_00870</name>
</gene>
<dbReference type="PANTHER" id="PTHR43151:SF1">
    <property type="entry name" value="SSR2333 PROTEIN"/>
    <property type="match status" value="1"/>
</dbReference>
<evidence type="ECO:0000259" key="3">
    <source>
        <dbReference type="SMART" id="SM00899"/>
    </source>
</evidence>
<proteinExistence type="predicted"/>
<dbReference type="InterPro" id="IPR008988">
    <property type="entry name" value="Transcriptional_repressor_C"/>
</dbReference>
<dbReference type="EMBL" id="CP066786">
    <property type="protein sequence ID" value="QQM30776.1"/>
    <property type="molecule type" value="Genomic_DNA"/>
</dbReference>
<dbReference type="SUPFAM" id="SSF50037">
    <property type="entry name" value="C-terminal domain of transcriptional repressors"/>
    <property type="match status" value="1"/>
</dbReference>
<dbReference type="AlphaFoldDB" id="A0A7T7HKC5"/>
<protein>
    <submittedName>
        <fullName evidence="4">Ferrous iron transport protein A</fullName>
    </submittedName>
</protein>
<reference evidence="4 5" key="1">
    <citation type="submission" date="2020-12" db="EMBL/GenBank/DDBJ databases">
        <authorList>
            <person name="Zheng R.K."/>
            <person name="Sun C.M."/>
        </authorList>
    </citation>
    <scope>NUCLEOTIDE SEQUENCE [LARGE SCALE GENOMIC DNA]</scope>
    <source>
        <strain evidence="4 5">ZRK001</strain>
    </source>
</reference>
<name>A0A7T7HKC5_9HYPH</name>
<dbReference type="RefSeq" id="WP_200336385.1">
    <property type="nucleotide sequence ID" value="NZ_CP066786.1"/>
</dbReference>
<dbReference type="InterPro" id="IPR038157">
    <property type="entry name" value="FeoA_core_dom"/>
</dbReference>
<keyword evidence="1" id="KW-0408">Iron</keyword>
<feature type="region of interest" description="Disordered" evidence="2">
    <location>
        <begin position="15"/>
        <end position="40"/>
    </location>
</feature>
<feature type="domain" description="Ferrous iron transporter FeoA-like" evidence="3">
    <location>
        <begin position="40"/>
        <end position="114"/>
    </location>
</feature>
<feature type="compositionally biased region" description="Basic and acidic residues" evidence="2">
    <location>
        <begin position="20"/>
        <end position="32"/>
    </location>
</feature>
<dbReference type="Gene3D" id="2.30.30.90">
    <property type="match status" value="1"/>
</dbReference>